<evidence type="ECO:0000259" key="1">
    <source>
        <dbReference type="PROSITE" id="PS51186"/>
    </source>
</evidence>
<dbReference type="GO" id="GO:0016747">
    <property type="term" value="F:acyltransferase activity, transferring groups other than amino-acyl groups"/>
    <property type="evidence" value="ECO:0007669"/>
    <property type="project" value="InterPro"/>
</dbReference>
<feature type="domain" description="N-acetyltransferase" evidence="2">
    <location>
        <begin position="30"/>
        <end position="116"/>
    </location>
</feature>
<dbReference type="InterPro" id="IPR045057">
    <property type="entry name" value="Gcn5-rel_NAT"/>
</dbReference>
<reference evidence="3 4" key="1">
    <citation type="submission" date="2017-10" db="EMBL/GenBank/DDBJ databases">
        <title>Comparative genomics between pathogenic Norcardia.</title>
        <authorList>
            <person name="Zeng L."/>
        </authorList>
    </citation>
    <scope>NUCLEOTIDE SEQUENCE [LARGE SCALE GENOMIC DNA]</scope>
    <source>
        <strain evidence="3 4">NC_YFY_NT001</strain>
    </source>
</reference>
<sequence>MVAPVAPASRFPHPRWARRTYARNMASAVHDNTRLDRFELRIGETLAGVAEYQDTAGERAFVHTEIDPRYQGRGYANTLVREALEATRQEGYGILPLCPMVRHFVEIHPEYQTLVPYWARERFGLPQ</sequence>
<accession>A0A291RUK5</accession>
<feature type="domain" description="N-acetyltransferase" evidence="1">
    <location>
        <begin position="1"/>
        <end position="127"/>
    </location>
</feature>
<evidence type="ECO:0000259" key="2">
    <source>
        <dbReference type="PROSITE" id="PS51729"/>
    </source>
</evidence>
<dbReference type="PROSITE" id="PS51186">
    <property type="entry name" value="GNAT"/>
    <property type="match status" value="1"/>
</dbReference>
<proteinExistence type="predicted"/>
<dbReference type="SUPFAM" id="SSF55729">
    <property type="entry name" value="Acyl-CoA N-acyltransferases (Nat)"/>
    <property type="match status" value="1"/>
</dbReference>
<organism evidence="3 4">
    <name type="scientific">Nocardia terpenica</name>
    <dbReference type="NCBI Taxonomy" id="455432"/>
    <lineage>
        <taxon>Bacteria</taxon>
        <taxon>Bacillati</taxon>
        <taxon>Actinomycetota</taxon>
        <taxon>Actinomycetes</taxon>
        <taxon>Mycobacteriales</taxon>
        <taxon>Nocardiaceae</taxon>
        <taxon>Nocardia</taxon>
    </lineage>
</organism>
<dbReference type="Proteomes" id="UP000221961">
    <property type="component" value="Chromosome"/>
</dbReference>
<dbReference type="AlphaFoldDB" id="A0A291RUK5"/>
<evidence type="ECO:0000313" key="3">
    <source>
        <dbReference type="EMBL" id="ATL71216.1"/>
    </source>
</evidence>
<dbReference type="KEGG" id="ntp:CRH09_38660"/>
<dbReference type="PANTHER" id="PTHR31435">
    <property type="entry name" value="PROTEIN NATD1"/>
    <property type="match status" value="1"/>
</dbReference>
<dbReference type="Pfam" id="PF14542">
    <property type="entry name" value="Acetyltransf_CG"/>
    <property type="match status" value="1"/>
</dbReference>
<dbReference type="InterPro" id="IPR000182">
    <property type="entry name" value="GNAT_dom"/>
</dbReference>
<protein>
    <submittedName>
        <fullName evidence="3">GNAT family N-acetyltransferase</fullName>
    </submittedName>
</protein>
<gene>
    <name evidence="3" type="ORF">CRH09_38660</name>
</gene>
<evidence type="ECO:0000313" key="4">
    <source>
        <dbReference type="Proteomes" id="UP000221961"/>
    </source>
</evidence>
<dbReference type="Gene3D" id="3.40.630.30">
    <property type="match status" value="1"/>
</dbReference>
<dbReference type="InterPro" id="IPR016181">
    <property type="entry name" value="Acyl_CoA_acyltransferase"/>
</dbReference>
<name>A0A291RUK5_9NOCA</name>
<dbReference type="InterPro" id="IPR031165">
    <property type="entry name" value="GNAT_YJDJ"/>
</dbReference>
<dbReference type="PANTHER" id="PTHR31435:SF10">
    <property type="entry name" value="BSR4717 PROTEIN"/>
    <property type="match status" value="1"/>
</dbReference>
<dbReference type="CDD" id="cd04301">
    <property type="entry name" value="NAT_SF"/>
    <property type="match status" value="1"/>
</dbReference>
<dbReference type="PROSITE" id="PS51729">
    <property type="entry name" value="GNAT_YJDJ"/>
    <property type="match status" value="1"/>
</dbReference>
<dbReference type="EMBL" id="CP023778">
    <property type="protein sequence ID" value="ATL71216.1"/>
    <property type="molecule type" value="Genomic_DNA"/>
</dbReference>
<keyword evidence="3" id="KW-0808">Transferase</keyword>